<dbReference type="Gene3D" id="3.40.50.720">
    <property type="entry name" value="NAD(P)-binding Rossmann-like Domain"/>
    <property type="match status" value="1"/>
</dbReference>
<dbReference type="Gene3D" id="3.90.25.10">
    <property type="entry name" value="UDP-galactose 4-epimerase, domain 1"/>
    <property type="match status" value="1"/>
</dbReference>
<dbReference type="PROSITE" id="PS00061">
    <property type="entry name" value="ADH_SHORT"/>
    <property type="match status" value="1"/>
</dbReference>
<dbReference type="SUPFAM" id="SSF51735">
    <property type="entry name" value="NAD(P)-binding Rossmann-fold domains"/>
    <property type="match status" value="1"/>
</dbReference>
<name>A0A679K1K6_9HYPH</name>
<accession>A0A679K1K6</accession>
<feature type="domain" description="NAD(P)-binding" evidence="1">
    <location>
        <begin position="48"/>
        <end position="306"/>
    </location>
</feature>
<dbReference type="PANTHER" id="PTHR43000">
    <property type="entry name" value="DTDP-D-GLUCOSE 4,6-DEHYDRATASE-RELATED"/>
    <property type="match status" value="1"/>
</dbReference>
<dbReference type="AlphaFoldDB" id="A0A679K1K6"/>
<evidence type="ECO:0000259" key="1">
    <source>
        <dbReference type="Pfam" id="PF16363"/>
    </source>
</evidence>
<dbReference type="GO" id="GO:0033705">
    <property type="term" value="F:GDP-4-dehydro-6-deoxy-D-mannose reductase activity"/>
    <property type="evidence" value="ECO:0007669"/>
    <property type="project" value="UniProtKB-EC"/>
</dbReference>
<dbReference type="InterPro" id="IPR020904">
    <property type="entry name" value="Sc_DH/Rdtase_CS"/>
</dbReference>
<dbReference type="EC" id="1.1.1.281" evidence="2"/>
<dbReference type="RefSeq" id="WP_339163140.1">
    <property type="nucleotide sequence ID" value="NZ_LR743511.1"/>
</dbReference>
<reference evidence="2" key="1">
    <citation type="submission" date="2019-12" db="EMBL/GenBank/DDBJ databases">
        <authorList>
            <person name="Cremers G."/>
        </authorList>
    </citation>
    <scope>NUCLEOTIDE SEQUENCE</scope>
    <source>
        <strain evidence="2">Mbul2</strain>
    </source>
</reference>
<evidence type="ECO:0000313" key="2">
    <source>
        <dbReference type="EMBL" id="CAA2144830.1"/>
    </source>
</evidence>
<dbReference type="EMBL" id="LR743511">
    <property type="protein sequence ID" value="CAA2144830.1"/>
    <property type="molecule type" value="Genomic_DNA"/>
</dbReference>
<organism evidence="2">
    <name type="scientific">Methylobacterium bullatum</name>
    <dbReference type="NCBI Taxonomy" id="570505"/>
    <lineage>
        <taxon>Bacteria</taxon>
        <taxon>Pseudomonadati</taxon>
        <taxon>Pseudomonadota</taxon>
        <taxon>Alphaproteobacteria</taxon>
        <taxon>Hyphomicrobiales</taxon>
        <taxon>Methylobacteriaceae</taxon>
        <taxon>Methylobacterium</taxon>
    </lineage>
</organism>
<proteinExistence type="predicted"/>
<sequence>MSSAFRPWRIAVTGLTGFVGTHFRRHVSELGRPEIKVVPLAVDGDRTVDIRDARQVAGAIIASHPDVVLHLAAIALPASAKADPGTAWDVNVIGTLNIAQAMKSGAPHARLIYVGSSEAYGSSFMDSAEPLPERAALVPRSAYGSTKASADLMIGQMAMDGLNAVRFRPFNHTGPGQTSDYVVPAFARQIAMIERGLQPPVMQVGNLEAERDFLDVRDVVAAYALAALPETEMPAGAVMNLSTGSPLRIDEILSSLLTLAKLPIATEVDPLRLRPTDIKRASGSPNFAKSMLGWEPRIPIKTAIADVLEFWRSSKN</sequence>
<dbReference type="Pfam" id="PF16363">
    <property type="entry name" value="GDP_Man_Dehyd"/>
    <property type="match status" value="1"/>
</dbReference>
<dbReference type="InterPro" id="IPR036291">
    <property type="entry name" value="NAD(P)-bd_dom_sf"/>
</dbReference>
<protein>
    <submittedName>
        <fullName evidence="2">GDP-6-deoxy-D-mannose reductase</fullName>
        <ecNumber evidence="2">1.1.1.281</ecNumber>
    </submittedName>
</protein>
<dbReference type="InterPro" id="IPR016040">
    <property type="entry name" value="NAD(P)-bd_dom"/>
</dbReference>
<gene>
    <name evidence="2" type="primary">rmd_1</name>
    <name evidence="2" type="ORF">MBLL_03951</name>
</gene>
<keyword evidence="2" id="KW-0560">Oxidoreductase</keyword>